<evidence type="ECO:0000313" key="3">
    <source>
        <dbReference type="Proteomes" id="UP000290174"/>
    </source>
</evidence>
<accession>A0A4Q0QKU5</accession>
<feature type="region of interest" description="Disordered" evidence="1">
    <location>
        <begin position="43"/>
        <end position="63"/>
    </location>
</feature>
<dbReference type="AlphaFoldDB" id="A0A4Q0QKU5"/>
<dbReference type="Proteomes" id="UP000290174">
    <property type="component" value="Unassembled WGS sequence"/>
</dbReference>
<organism evidence="2 3">
    <name type="scientific">Bradyrhizobium zhanjiangense</name>
    <dbReference type="NCBI Taxonomy" id="1325107"/>
    <lineage>
        <taxon>Bacteria</taxon>
        <taxon>Pseudomonadati</taxon>
        <taxon>Pseudomonadota</taxon>
        <taxon>Alphaproteobacteria</taxon>
        <taxon>Hyphomicrobiales</taxon>
        <taxon>Nitrobacteraceae</taxon>
        <taxon>Bradyrhizobium</taxon>
    </lineage>
</organism>
<proteinExistence type="predicted"/>
<dbReference type="EMBL" id="RKMK01000017">
    <property type="protein sequence ID" value="RXG94620.1"/>
    <property type="molecule type" value="Genomic_DNA"/>
</dbReference>
<sequence length="63" mass="7203">MEATMAKHMIYRANDPLIDEHIRRSRQSIAEAIEVLETNAPPDTFLGRQHADLMPSQSQEVIE</sequence>
<protein>
    <submittedName>
        <fullName evidence="2">Uncharacterized protein</fullName>
    </submittedName>
</protein>
<reference evidence="2 3" key="1">
    <citation type="submission" date="2018-11" db="EMBL/GenBank/DDBJ databases">
        <title>Bradyrhizobium sp. nov., isolated from effective nodules of peanut in China.</title>
        <authorList>
            <person name="Li Y."/>
        </authorList>
    </citation>
    <scope>NUCLEOTIDE SEQUENCE [LARGE SCALE GENOMIC DNA]</scope>
    <source>
        <strain evidence="2 3">CCBAU 51770</strain>
    </source>
</reference>
<comment type="caution">
    <text evidence="2">The sequence shown here is derived from an EMBL/GenBank/DDBJ whole genome shotgun (WGS) entry which is preliminary data.</text>
</comment>
<gene>
    <name evidence="2" type="ORF">EAS61_19135</name>
</gene>
<evidence type="ECO:0000256" key="1">
    <source>
        <dbReference type="SAM" id="MobiDB-lite"/>
    </source>
</evidence>
<evidence type="ECO:0000313" key="2">
    <source>
        <dbReference type="EMBL" id="RXG94620.1"/>
    </source>
</evidence>
<name>A0A4Q0QKU5_9BRAD</name>